<dbReference type="PANTHER" id="PTHR43539">
    <property type="entry name" value="FLAVIN-BINDING MONOOXYGENASE-LIKE PROTEIN (AFU_ORTHOLOGUE AFUA_4G09220)"/>
    <property type="match status" value="1"/>
</dbReference>
<reference evidence="2" key="1">
    <citation type="journal article" date="2014" name="Int. J. Syst. Evol. Microbiol.">
        <title>Complete genome sequence of Corynebacterium casei LMG S-19264T (=DSM 44701T), isolated from a smear-ripened cheese.</title>
        <authorList>
            <consortium name="US DOE Joint Genome Institute (JGI-PGF)"/>
            <person name="Walter F."/>
            <person name="Albersmeier A."/>
            <person name="Kalinowski J."/>
            <person name="Ruckert C."/>
        </authorList>
    </citation>
    <scope>NUCLEOTIDE SEQUENCE</scope>
    <source>
        <strain evidence="2">JCM 4369</strain>
    </source>
</reference>
<evidence type="ECO:0000313" key="2">
    <source>
        <dbReference type="EMBL" id="GGU89072.1"/>
    </source>
</evidence>
<evidence type="ECO:0000313" key="3">
    <source>
        <dbReference type="Proteomes" id="UP000618795"/>
    </source>
</evidence>
<dbReference type="SUPFAM" id="SSF51905">
    <property type="entry name" value="FAD/NAD(P)-binding domain"/>
    <property type="match status" value="2"/>
</dbReference>
<dbReference type="PRINTS" id="PR00368">
    <property type="entry name" value="FADPNR"/>
</dbReference>
<dbReference type="GO" id="GO:0050660">
    <property type="term" value="F:flavin adenine dinucleotide binding"/>
    <property type="evidence" value="ECO:0007669"/>
    <property type="project" value="TreeGrafter"/>
</dbReference>
<dbReference type="AlphaFoldDB" id="A0A918IAM0"/>
<evidence type="ECO:0000256" key="1">
    <source>
        <dbReference type="ARBA" id="ARBA00023002"/>
    </source>
</evidence>
<accession>A0A918IAM0</accession>
<dbReference type="GO" id="GO:0005829">
    <property type="term" value="C:cytosol"/>
    <property type="evidence" value="ECO:0007669"/>
    <property type="project" value="TreeGrafter"/>
</dbReference>
<reference evidence="2" key="2">
    <citation type="submission" date="2020-09" db="EMBL/GenBank/DDBJ databases">
        <authorList>
            <person name="Sun Q."/>
            <person name="Ohkuma M."/>
        </authorList>
    </citation>
    <scope>NUCLEOTIDE SEQUENCE</scope>
    <source>
        <strain evidence="2">JCM 4369</strain>
    </source>
</reference>
<protein>
    <submittedName>
        <fullName evidence="2">Monooxygenase</fullName>
    </submittedName>
</protein>
<name>A0A918IAM0_9ACTN</name>
<dbReference type="Gene3D" id="3.50.50.60">
    <property type="entry name" value="FAD/NAD(P)-binding domain"/>
    <property type="match status" value="1"/>
</dbReference>
<dbReference type="InterPro" id="IPR050982">
    <property type="entry name" value="Auxin_biosynth/cation_transpt"/>
</dbReference>
<dbReference type="PANTHER" id="PTHR43539:SF78">
    <property type="entry name" value="FLAVIN-CONTAINING MONOOXYGENASE"/>
    <property type="match status" value="1"/>
</dbReference>
<gene>
    <name evidence="2" type="ORF">GCM10010260_23750</name>
</gene>
<comment type="caution">
    <text evidence="2">The sequence shown here is derived from an EMBL/GenBank/DDBJ whole genome shotgun (WGS) entry which is preliminary data.</text>
</comment>
<dbReference type="GO" id="GO:0004497">
    <property type="term" value="F:monooxygenase activity"/>
    <property type="evidence" value="ECO:0007669"/>
    <property type="project" value="UniProtKB-KW"/>
</dbReference>
<dbReference type="InterPro" id="IPR036188">
    <property type="entry name" value="FAD/NAD-bd_sf"/>
</dbReference>
<proteinExistence type="predicted"/>
<organism evidence="2 3">
    <name type="scientific">Streptomyces filipinensis</name>
    <dbReference type="NCBI Taxonomy" id="66887"/>
    <lineage>
        <taxon>Bacteria</taxon>
        <taxon>Bacillati</taxon>
        <taxon>Actinomycetota</taxon>
        <taxon>Actinomycetes</taxon>
        <taxon>Kitasatosporales</taxon>
        <taxon>Streptomycetaceae</taxon>
        <taxon>Streptomyces</taxon>
    </lineage>
</organism>
<dbReference type="Proteomes" id="UP000618795">
    <property type="component" value="Unassembled WGS sequence"/>
</dbReference>
<keyword evidence="3" id="KW-1185">Reference proteome</keyword>
<dbReference type="Pfam" id="PF13738">
    <property type="entry name" value="Pyr_redox_3"/>
    <property type="match status" value="1"/>
</dbReference>
<keyword evidence="2" id="KW-0503">Monooxygenase</keyword>
<keyword evidence="1" id="KW-0560">Oxidoreductase</keyword>
<dbReference type="EMBL" id="BMTD01000004">
    <property type="protein sequence ID" value="GGU89072.1"/>
    <property type="molecule type" value="Genomic_DNA"/>
</dbReference>
<dbReference type="RefSeq" id="WP_191873232.1">
    <property type="nucleotide sequence ID" value="NZ_BMTD01000004.1"/>
</dbReference>
<dbReference type="PRINTS" id="PR00469">
    <property type="entry name" value="PNDRDTASEII"/>
</dbReference>
<sequence length="398" mass="42506">MADSRSASVPLSVTPADRPVYVIGAGPGGLAAAHALRARGIRAVVLDKADRLGASWRGHYDRLHLHTTRRLSALPGLKIPRRFGRWVSRDDVVRYLEKYAEHHELEIVTGVEVFRVERTGDGTGWLLHASGGRELTGSAVVVATGYNHTPRVPDWPGRAGYGGEFLHAGDYRNAAPYAGRDVLVVGVGNTGAEIAVDLVEGGAARVRLAVRTVPHLVRRSTLGWPAQYSGVLVRRLPVGLVDRLCRLQARVGVPDLSAHGLPRPDTGLYSRVRQGAIPVQDVGLIDAVRKGRVEIVAAVESFEEGSPGKVVLADGSRVEPDAVIAATGYTRALEGLVGHLGVLDDRGKPVVHGGGTPAQAPGLYFTGYTNPISGMFREMALDARKIAKAAAGYLRSRR</sequence>